<organism evidence="5 8">
    <name type="scientific">Pseudoduganella albidiflava</name>
    <dbReference type="NCBI Taxonomy" id="321983"/>
    <lineage>
        <taxon>Bacteria</taxon>
        <taxon>Pseudomonadati</taxon>
        <taxon>Pseudomonadota</taxon>
        <taxon>Betaproteobacteria</taxon>
        <taxon>Burkholderiales</taxon>
        <taxon>Oxalobacteraceae</taxon>
        <taxon>Telluria group</taxon>
        <taxon>Pseudoduganella</taxon>
    </lineage>
</organism>
<evidence type="ECO:0000313" key="8">
    <source>
        <dbReference type="Proteomes" id="UP000628442"/>
    </source>
</evidence>
<dbReference type="Pfam" id="PF00176">
    <property type="entry name" value="SNF2-rel_dom"/>
    <property type="match status" value="1"/>
</dbReference>
<dbReference type="CDD" id="cd18012">
    <property type="entry name" value="DEXQc_arch_SWI2_SNF2"/>
    <property type="match status" value="1"/>
</dbReference>
<dbReference type="EMBL" id="BMWV01000001">
    <property type="protein sequence ID" value="GGY28416.1"/>
    <property type="molecule type" value="Genomic_DNA"/>
</dbReference>
<dbReference type="InterPro" id="IPR038718">
    <property type="entry name" value="SNF2-like_sf"/>
</dbReference>
<evidence type="ECO:0000256" key="2">
    <source>
        <dbReference type="SAM" id="MobiDB-lite"/>
    </source>
</evidence>
<protein>
    <submittedName>
        <fullName evidence="6">DEAD/DEAH box helicase</fullName>
    </submittedName>
    <submittedName>
        <fullName evidence="5">SWF/SNF family helicase</fullName>
    </submittedName>
</protein>
<dbReference type="Pfam" id="PF00271">
    <property type="entry name" value="Helicase_C"/>
    <property type="match status" value="1"/>
</dbReference>
<dbReference type="SMART" id="SM00490">
    <property type="entry name" value="HELICc"/>
    <property type="match status" value="1"/>
</dbReference>
<dbReference type="GO" id="GO:0005524">
    <property type="term" value="F:ATP binding"/>
    <property type="evidence" value="ECO:0007669"/>
    <property type="project" value="InterPro"/>
</dbReference>
<dbReference type="SMART" id="SM00487">
    <property type="entry name" value="DEXDc"/>
    <property type="match status" value="1"/>
</dbReference>
<feature type="domain" description="Helicase C-terminal" evidence="4">
    <location>
        <begin position="1244"/>
        <end position="1402"/>
    </location>
</feature>
<sequence>MSDKTLQDPSLQDQSLQDQSLQDQSLQDRSLQDQFGALHPNEKTVLALLALVGEPMGKSAVHEHIVKIGLRDDGGAACDKPRSDEILAHLERLAFISLVVGRGYLCNAKLRWPAIRAAISAHMLGDICTAYEAVTPMRRSWDGTPEPRSYRHGVARLRMALLRGQPPQDVAPLLAACLRSYEAAQLHPIVDIFARPFEAGMLLLVHPSMQDDILMLLLQHAQREPALAPLVRGAAERHFERRHKAGDDVSGALRLALGEDAILSGNLPQAVVYLEAVQSPQALFHASALMLLRGHVAEAATGFEGALKSIRRETGKRKLVFSGFGGYLYVLALLRAGDAKALKTAESYLELAVHAQQNPDSNTYSMLSMLRQVRAGTLQAEVVLARAWDTPLQAQLFQALVYWWLGLPQLEKRRAELQDLAQNAGAAGYLLIAAQAESLLGHLGDEAAEARANDMLATLGLPDMASWFERQEGWQRQLDALINLHQAAPAAASETRLAWMINWSDRFGIAELEPREQKRNAKGQWSNGRPIALKRLSEDAAELEFLTPQDIRLSTHIAPSRQAYSSGLRYDIDPDEAAPALVGHPLVFWMDAPETRVEIAGGEPELLVQERKGKLHLSLHPGLSGADRVVTLREAPNRIRVVTINDEHRRIAAIVGDGLTVPLHAKDQVLKAIGTVATSVTVQSDIGGGNAGAGAVDPDIRLHVHLLPYQQGLRMQVQVRPLPDAGPYYAPGAGAETVITDVGGKQVQVRRNLAGERDAERQLVLRCSALEGAEQEHGEWLIGQPALCLQLLTELQELGPERVVVGWPEGEKFRVTPAVHTKQLKLSIKSRKDWFAVSGQLQVDEERVMDLRSLLDLIRAGKSRFIELKDRQFLALSEELYRRLSELDAYGEDDDAGAKVHQLAAFVLEELAGEVGGLEADRLWREHVARIAAQAEYQPQLPSTLQAELRDYQREGFEWLARLAHWGVGACLADDMGLGKTVQALALLLLRAPRGPALVVAPTSVCLNWVSEAARFAPTLNVKVFGSGDRAEMIDSAGPFDLVIASYGLLQLESERFTKPRWHTIVLDEAQAIKNAATKRSQAVMALSGDFRMACTGTPLENHLGELWNLFRFINPGLLGSLDQFNLRFAGPIERQQDRKAEVGARNRLRRLIGPFILRRTKAQVLAELPARTEIVLEVDLSVEETALYESLRREALDKLASIDAPADKKSIQILAEIMKLRRACCNPNLVAPELKLDSSKLAAFAELLASLLENRHKVLVFSQFVDHLALIRAHLDRNGIPYQYLDGSTPPAARKARVDAFQAGDGDVFLISLKAGGVGINLTAADYVIHMDPWWNPAVEDQASDRAHRMGQQRPVTIYRLVARHTIEEGIVDLHAHKRELADSLLDGSEMAARMKAEDMLAMLEEGLRR</sequence>
<dbReference type="InterPro" id="IPR027417">
    <property type="entry name" value="P-loop_NTPase"/>
</dbReference>
<keyword evidence="1" id="KW-0378">Hydrolase</keyword>
<dbReference type="InterPro" id="IPR049730">
    <property type="entry name" value="SNF2/RAD54-like_C"/>
</dbReference>
<dbReference type="GO" id="GO:0004386">
    <property type="term" value="F:helicase activity"/>
    <property type="evidence" value="ECO:0007669"/>
    <property type="project" value="UniProtKB-KW"/>
</dbReference>
<dbReference type="InterPro" id="IPR001650">
    <property type="entry name" value="Helicase_C-like"/>
</dbReference>
<evidence type="ECO:0000313" key="5">
    <source>
        <dbReference type="EMBL" id="GGY28416.1"/>
    </source>
</evidence>
<evidence type="ECO:0000313" key="7">
    <source>
        <dbReference type="Proteomes" id="UP000292307"/>
    </source>
</evidence>
<keyword evidence="5" id="KW-0067">ATP-binding</keyword>
<dbReference type="InterPro" id="IPR000330">
    <property type="entry name" value="SNF2_N"/>
</dbReference>
<dbReference type="SUPFAM" id="SSF52540">
    <property type="entry name" value="P-loop containing nucleoside triphosphate hydrolases"/>
    <property type="match status" value="2"/>
</dbReference>
<dbReference type="Proteomes" id="UP000628442">
    <property type="component" value="Unassembled WGS sequence"/>
</dbReference>
<accession>A0A411X6D8</accession>
<keyword evidence="7" id="KW-1185">Reference proteome</keyword>
<reference evidence="5" key="3">
    <citation type="submission" date="2022-12" db="EMBL/GenBank/DDBJ databases">
        <authorList>
            <person name="Sun Q."/>
            <person name="Kim S."/>
        </authorList>
    </citation>
    <scope>NUCLEOTIDE SEQUENCE</scope>
    <source>
        <strain evidence="5">KCTC 12343</strain>
    </source>
</reference>
<gene>
    <name evidence="6" type="ORF">EYF70_29955</name>
    <name evidence="5" type="ORF">GCM10007387_08200</name>
</gene>
<dbReference type="GO" id="GO:0016787">
    <property type="term" value="F:hydrolase activity"/>
    <property type="evidence" value="ECO:0007669"/>
    <property type="project" value="UniProtKB-KW"/>
</dbReference>
<keyword evidence="5" id="KW-0347">Helicase</keyword>
<dbReference type="InterPro" id="IPR014001">
    <property type="entry name" value="Helicase_ATP-bd"/>
</dbReference>
<proteinExistence type="predicted"/>
<feature type="domain" description="Helicase ATP-binding" evidence="3">
    <location>
        <begin position="961"/>
        <end position="1117"/>
    </location>
</feature>
<feature type="region of interest" description="Disordered" evidence="2">
    <location>
        <begin position="1"/>
        <end position="23"/>
    </location>
</feature>
<evidence type="ECO:0000259" key="3">
    <source>
        <dbReference type="PROSITE" id="PS51192"/>
    </source>
</evidence>
<feature type="compositionally biased region" description="Low complexity" evidence="2">
    <location>
        <begin position="7"/>
        <end position="23"/>
    </location>
</feature>
<dbReference type="PROSITE" id="PS51194">
    <property type="entry name" value="HELICASE_CTER"/>
    <property type="match status" value="1"/>
</dbReference>
<dbReference type="CDD" id="cd18793">
    <property type="entry name" value="SF2_C_SNF"/>
    <property type="match status" value="1"/>
</dbReference>
<reference evidence="5" key="1">
    <citation type="journal article" date="2014" name="Int. J. Syst. Evol. Microbiol.">
        <title>Complete genome sequence of Corynebacterium casei LMG S-19264T (=DSM 44701T), isolated from a smear-ripened cheese.</title>
        <authorList>
            <consortium name="US DOE Joint Genome Institute (JGI-PGF)"/>
            <person name="Walter F."/>
            <person name="Albersmeier A."/>
            <person name="Kalinowski J."/>
            <person name="Ruckert C."/>
        </authorList>
    </citation>
    <scope>NUCLEOTIDE SEQUENCE</scope>
    <source>
        <strain evidence="5">KCTC 12343</strain>
    </source>
</reference>
<evidence type="ECO:0000259" key="4">
    <source>
        <dbReference type="PROSITE" id="PS51194"/>
    </source>
</evidence>
<dbReference type="Gene3D" id="3.40.50.10810">
    <property type="entry name" value="Tandem AAA-ATPase domain"/>
    <property type="match status" value="1"/>
</dbReference>
<dbReference type="Gene3D" id="3.40.50.300">
    <property type="entry name" value="P-loop containing nucleotide triphosphate hydrolases"/>
    <property type="match status" value="1"/>
</dbReference>
<evidence type="ECO:0000313" key="6">
    <source>
        <dbReference type="EMBL" id="QBI04577.1"/>
    </source>
</evidence>
<name>A0A411X6D8_9BURK</name>
<reference evidence="6 7" key="2">
    <citation type="submission" date="2019-02" db="EMBL/GenBank/DDBJ databases">
        <title>Draft Genome Sequences of Six Type Strains of the Genus Massilia.</title>
        <authorList>
            <person name="Miess H."/>
            <person name="Frediansyhah A."/>
            <person name="Gross H."/>
        </authorList>
    </citation>
    <scope>NUCLEOTIDE SEQUENCE [LARGE SCALE GENOMIC DNA]</scope>
    <source>
        <strain evidence="6 7">DSM 17472</strain>
    </source>
</reference>
<dbReference type="PROSITE" id="PS51192">
    <property type="entry name" value="HELICASE_ATP_BIND_1"/>
    <property type="match status" value="1"/>
</dbReference>
<dbReference type="PANTHER" id="PTHR10799">
    <property type="entry name" value="SNF2/RAD54 HELICASE FAMILY"/>
    <property type="match status" value="1"/>
</dbReference>
<dbReference type="Proteomes" id="UP000292307">
    <property type="component" value="Chromosome"/>
</dbReference>
<evidence type="ECO:0000256" key="1">
    <source>
        <dbReference type="ARBA" id="ARBA00022801"/>
    </source>
</evidence>
<dbReference type="EMBL" id="CP036401">
    <property type="protein sequence ID" value="QBI04577.1"/>
    <property type="molecule type" value="Genomic_DNA"/>
</dbReference>
<keyword evidence="5" id="KW-0547">Nucleotide-binding</keyword>
<dbReference type="OrthoDB" id="9760715at2"/>